<proteinExistence type="predicted"/>
<evidence type="ECO:0000256" key="1">
    <source>
        <dbReference type="SAM" id="MobiDB-lite"/>
    </source>
</evidence>
<feature type="region of interest" description="Disordered" evidence="1">
    <location>
        <begin position="907"/>
        <end position="1065"/>
    </location>
</feature>
<keyword evidence="3" id="KW-1185">Reference proteome</keyword>
<dbReference type="AlphaFoldDB" id="A0A0G4FHR0"/>
<feature type="region of interest" description="Disordered" evidence="1">
    <location>
        <begin position="226"/>
        <end position="263"/>
    </location>
</feature>
<evidence type="ECO:0000313" key="3">
    <source>
        <dbReference type="Proteomes" id="UP000041254"/>
    </source>
</evidence>
<organism evidence="2 3">
    <name type="scientific">Vitrella brassicaformis (strain CCMP3155)</name>
    <dbReference type="NCBI Taxonomy" id="1169540"/>
    <lineage>
        <taxon>Eukaryota</taxon>
        <taxon>Sar</taxon>
        <taxon>Alveolata</taxon>
        <taxon>Colpodellida</taxon>
        <taxon>Vitrellaceae</taxon>
        <taxon>Vitrella</taxon>
    </lineage>
</organism>
<feature type="compositionally biased region" description="Gly residues" evidence="1">
    <location>
        <begin position="592"/>
        <end position="609"/>
    </location>
</feature>
<name>A0A0G4FHR0_VITBC</name>
<gene>
    <name evidence="2" type="ORF">Vbra_15354</name>
</gene>
<feature type="compositionally biased region" description="Gly residues" evidence="1">
    <location>
        <begin position="989"/>
        <end position="999"/>
    </location>
</feature>
<feature type="region of interest" description="Disordered" evidence="1">
    <location>
        <begin position="1"/>
        <end position="63"/>
    </location>
</feature>
<reference evidence="2 3" key="1">
    <citation type="submission" date="2014-11" db="EMBL/GenBank/DDBJ databases">
        <authorList>
            <person name="Zhu J."/>
            <person name="Qi W."/>
            <person name="Song R."/>
        </authorList>
    </citation>
    <scope>NUCLEOTIDE SEQUENCE [LARGE SCALE GENOMIC DNA]</scope>
</reference>
<feature type="compositionally biased region" description="Basic and acidic residues" evidence="1">
    <location>
        <begin position="571"/>
        <end position="586"/>
    </location>
</feature>
<dbReference type="Proteomes" id="UP000041254">
    <property type="component" value="Unassembled WGS sequence"/>
</dbReference>
<feature type="compositionally biased region" description="Basic residues" evidence="1">
    <location>
        <begin position="975"/>
        <end position="985"/>
    </location>
</feature>
<protein>
    <submittedName>
        <fullName evidence="2">Uncharacterized protein</fullName>
    </submittedName>
</protein>
<feature type="region of interest" description="Disordered" evidence="1">
    <location>
        <begin position="555"/>
        <end position="615"/>
    </location>
</feature>
<feature type="compositionally biased region" description="Gly residues" evidence="1">
    <location>
        <begin position="937"/>
        <end position="957"/>
    </location>
</feature>
<dbReference type="InParanoid" id="A0A0G4FHR0"/>
<feature type="compositionally biased region" description="Basic residues" evidence="1">
    <location>
        <begin position="7"/>
        <end position="17"/>
    </location>
</feature>
<dbReference type="EMBL" id="CDMY01000436">
    <property type="protein sequence ID" value="CEM12605.1"/>
    <property type="molecule type" value="Genomic_DNA"/>
</dbReference>
<feature type="compositionally biased region" description="Gly residues" evidence="1">
    <location>
        <begin position="1034"/>
        <end position="1047"/>
    </location>
</feature>
<feature type="compositionally biased region" description="Low complexity" evidence="1">
    <location>
        <begin position="1021"/>
        <end position="1033"/>
    </location>
</feature>
<feature type="compositionally biased region" description="Basic and acidic residues" evidence="1">
    <location>
        <begin position="32"/>
        <end position="44"/>
    </location>
</feature>
<accession>A0A0G4FHR0</accession>
<sequence length="1065" mass="116147">MSEARRVLPRRNPRRGRLPSEDPIPPPAPLPEPKRKGRGNDKRQAHQQPTKQRRKGEEGDGEDDDVFAAVAEIGKEAVGAGGGQSFAFHLVPTDVFIMFFHYLPVELVGVAGRVNRCFREHSCSPYTVQKLVIKGEESMWGRMSNHQLLQLASRLRACREITIERIPRPWYPQCHQLRPLVETAATALQTLKINSIKEDSPAVRALQQQGADQVDAAITAGLIIAGPAPPHQHQHQQQQQGQQQQGQGQAAAQAGGVNEHKPDEPEFVDVEADEVIPAAVKVRFTALKKVDLTGFEDFSNVTRLWECPEVDDVKVRYHSSLKGFQVEAQKAAPDLAFLRQSGKVKRIELTGHSKQIPNRLLALPHLNGLIELVLSSFLWEANDVRRLSELLVAKRPPIRALHIPYLTMKNCLDVDPLLGFLASNNKCTLKVESFTVGPRRTGWFALRPAHPFPRFLRHIAPNLRRFDITSPSPDPPPQAANPQVAAMNTYDPAADLNAAFAALDRQIDFPALRNVSVTLNENHESPAFLGRSAMPMVRRLRINGMRTALLQEIQTNHQPMPPAPLPPFISKEGDEGGDKKKDKSGSKETQTGGDGGCGEGGGGGEGEGGAPDTQDDEDIALAESWNNDGDLDGLGALISQLKHIHSIEYANLSPRLQCYCMQKMLQVKRQTEREARKKTTPDTTMGDLIRSRNSSTAYTYLSPSMHDSAVDSLEVDVLTEQLAKLLIRQRPPLETIKLQVEAKGTTGGVPVLWPYHCSAATFENMLNFLPKLKKIHIAVSARRRIVPTSYLRELSWALARSGFRMHRANPPQANLNNIQDGHLNFLDFERPQKGQMKLVAGGWRQLLKRSAAEAFGRGMVRQRRSVSHWGSVVTHVGTIEPMDYRKRPPSDIPTALADGYDLVARERSRGGKAGPTPPKNDSPEEGNNTVNNNSSAGAGGGLGQNEGAGQAGSGGGHVNAKHAAPAAARGGVMRRGPRPRGRGGRSRGEQGGAGAGGEGDQPQQQPPPPPPQQRVYRTRQAVANEAAANAATGAGQGAAVGGGGGQGPNNTNRSEPKNKKRRTRN</sequence>
<feature type="compositionally biased region" description="Low complexity" evidence="1">
    <location>
        <begin position="925"/>
        <end position="936"/>
    </location>
</feature>
<evidence type="ECO:0000313" key="2">
    <source>
        <dbReference type="EMBL" id="CEM12605.1"/>
    </source>
</evidence>
<feature type="compositionally biased region" description="Pro residues" evidence="1">
    <location>
        <begin position="22"/>
        <end position="31"/>
    </location>
</feature>
<feature type="compositionally biased region" description="Low complexity" evidence="1">
    <location>
        <begin position="235"/>
        <end position="256"/>
    </location>
</feature>
<dbReference type="VEuPathDB" id="CryptoDB:Vbra_15354"/>